<dbReference type="InterPro" id="IPR002347">
    <property type="entry name" value="SDR_fam"/>
</dbReference>
<dbReference type="PRINTS" id="PR00080">
    <property type="entry name" value="SDRFAMILY"/>
</dbReference>
<comment type="caution">
    <text evidence="3">The sequence shown here is derived from an EMBL/GenBank/DDBJ whole genome shotgun (WGS) entry which is preliminary data.</text>
</comment>
<dbReference type="Gene3D" id="3.40.50.720">
    <property type="entry name" value="NAD(P)-binding Rossmann-like Domain"/>
    <property type="match status" value="1"/>
</dbReference>
<dbReference type="Proteomes" id="UP001165378">
    <property type="component" value="Unassembled WGS sequence"/>
</dbReference>
<dbReference type="EC" id="1.1.1.47" evidence="3"/>
<dbReference type="InterPro" id="IPR036291">
    <property type="entry name" value="NAD(P)-bd_dom_sf"/>
</dbReference>
<sequence length="253" mass="25211">MSARFDAKVFIVTGGTSGIGFAVAERLAAEGAAVVLGARRKDVGDEAAAALRAAGGRALFVPADVTTEADNAALVAAALAEFGSLDGAFNNAGGVNAYGPVPTLDAAAWHAELAHNLTSVFYGLKHQIPAIAASGGGSVVNNASNLGVVGMPDVAPYVAAKHAVVGLTRATALEVAEQGVRVNAIASGGVDTPLFRATMGTTDEATAQIAALHPVNRIAQPGEIASFVAYLLSDEATFVTGAALAVDGGFTAR</sequence>
<organism evidence="3 4">
    <name type="scientific">Yinghuangia soli</name>
    <dbReference type="NCBI Taxonomy" id="2908204"/>
    <lineage>
        <taxon>Bacteria</taxon>
        <taxon>Bacillati</taxon>
        <taxon>Actinomycetota</taxon>
        <taxon>Actinomycetes</taxon>
        <taxon>Kitasatosporales</taxon>
        <taxon>Streptomycetaceae</taxon>
        <taxon>Yinghuangia</taxon>
    </lineage>
</organism>
<name>A0AA41U5P8_9ACTN</name>
<dbReference type="SUPFAM" id="SSF51735">
    <property type="entry name" value="NAD(P)-binding Rossmann-fold domains"/>
    <property type="match status" value="1"/>
</dbReference>
<accession>A0AA41U5P8</accession>
<evidence type="ECO:0000313" key="3">
    <source>
        <dbReference type="EMBL" id="MCF2532157.1"/>
    </source>
</evidence>
<dbReference type="FunFam" id="3.40.50.720:FF:000084">
    <property type="entry name" value="Short-chain dehydrogenase reductase"/>
    <property type="match status" value="1"/>
</dbReference>
<keyword evidence="4" id="KW-1185">Reference proteome</keyword>
<reference evidence="3" key="1">
    <citation type="submission" date="2022-01" db="EMBL/GenBank/DDBJ databases">
        <title>Genome-Based Taxonomic Classification of the Phylum Actinobacteria.</title>
        <authorList>
            <person name="Gao Y."/>
        </authorList>
    </citation>
    <scope>NUCLEOTIDE SEQUENCE</scope>
    <source>
        <strain evidence="3">KLBMP 8922</strain>
    </source>
</reference>
<proteinExistence type="inferred from homology"/>
<dbReference type="RefSeq" id="WP_235056877.1">
    <property type="nucleotide sequence ID" value="NZ_JAKFHA010000030.1"/>
</dbReference>
<keyword evidence="2 3" id="KW-0560">Oxidoreductase</keyword>
<dbReference type="PANTHER" id="PTHR24321:SF8">
    <property type="entry name" value="ESTRADIOL 17-BETA-DEHYDROGENASE 8-RELATED"/>
    <property type="match status" value="1"/>
</dbReference>
<comment type="similarity">
    <text evidence="1">Belongs to the short-chain dehydrogenases/reductases (SDR) family.</text>
</comment>
<dbReference type="AlphaFoldDB" id="A0AA41U5P8"/>
<dbReference type="Pfam" id="PF13561">
    <property type="entry name" value="adh_short_C2"/>
    <property type="match status" value="1"/>
</dbReference>
<dbReference type="PRINTS" id="PR00081">
    <property type="entry name" value="GDHRDH"/>
</dbReference>
<protein>
    <submittedName>
        <fullName evidence="3">Glucose 1-dehydrogenase</fullName>
        <ecNumber evidence="3">1.1.1.47</ecNumber>
    </submittedName>
</protein>
<gene>
    <name evidence="3" type="ORF">LZ495_33755</name>
</gene>
<dbReference type="InterPro" id="IPR020904">
    <property type="entry name" value="Sc_DH/Rdtase_CS"/>
</dbReference>
<dbReference type="PROSITE" id="PS00061">
    <property type="entry name" value="ADH_SHORT"/>
    <property type="match status" value="1"/>
</dbReference>
<evidence type="ECO:0000256" key="1">
    <source>
        <dbReference type="ARBA" id="ARBA00006484"/>
    </source>
</evidence>
<dbReference type="NCBIfam" id="NF005559">
    <property type="entry name" value="PRK07231.1"/>
    <property type="match status" value="1"/>
</dbReference>
<dbReference type="GO" id="GO:0047936">
    <property type="term" value="F:glucose 1-dehydrogenase [NAD(P)+] activity"/>
    <property type="evidence" value="ECO:0007669"/>
    <property type="project" value="UniProtKB-EC"/>
</dbReference>
<dbReference type="PANTHER" id="PTHR24321">
    <property type="entry name" value="DEHYDROGENASES, SHORT CHAIN"/>
    <property type="match status" value="1"/>
</dbReference>
<dbReference type="CDD" id="cd05233">
    <property type="entry name" value="SDR_c"/>
    <property type="match status" value="1"/>
</dbReference>
<evidence type="ECO:0000256" key="2">
    <source>
        <dbReference type="ARBA" id="ARBA00023002"/>
    </source>
</evidence>
<dbReference type="EMBL" id="JAKFHA010000030">
    <property type="protein sequence ID" value="MCF2532157.1"/>
    <property type="molecule type" value="Genomic_DNA"/>
</dbReference>
<evidence type="ECO:0000313" key="4">
    <source>
        <dbReference type="Proteomes" id="UP001165378"/>
    </source>
</evidence>